<protein>
    <submittedName>
        <fullName evidence="3">WD40 repeat domain-containing protein</fullName>
    </submittedName>
</protein>
<proteinExistence type="predicted"/>
<dbReference type="Proteomes" id="UP000315369">
    <property type="component" value="Unassembled WGS sequence"/>
</dbReference>
<dbReference type="Gene3D" id="2.130.10.10">
    <property type="entry name" value="YVTN repeat-like/Quinoprotein amine dehydrogenase"/>
    <property type="match status" value="2"/>
</dbReference>
<accession>A0A540X574</accession>
<dbReference type="InterPro" id="IPR001680">
    <property type="entry name" value="WD40_rpt"/>
</dbReference>
<feature type="repeat" description="WD" evidence="2">
    <location>
        <begin position="307"/>
        <end position="330"/>
    </location>
</feature>
<dbReference type="InterPro" id="IPR051983">
    <property type="entry name" value="WSB_SOCS-box_domain"/>
</dbReference>
<organism evidence="3 4">
    <name type="scientific">Myxococcus llanfairpwllgwyngyllgogerychwyrndrobwllllantysiliogogogochensis</name>
    <dbReference type="NCBI Taxonomy" id="2590453"/>
    <lineage>
        <taxon>Bacteria</taxon>
        <taxon>Pseudomonadati</taxon>
        <taxon>Myxococcota</taxon>
        <taxon>Myxococcia</taxon>
        <taxon>Myxococcales</taxon>
        <taxon>Cystobacterineae</taxon>
        <taxon>Myxococcaceae</taxon>
        <taxon>Myxococcus</taxon>
    </lineage>
</organism>
<dbReference type="PANTHER" id="PTHR15622">
    <property type="entry name" value="WD40 REPEAT PROTEIN"/>
    <property type="match status" value="1"/>
</dbReference>
<dbReference type="AlphaFoldDB" id="A0A540X574"/>
<evidence type="ECO:0000256" key="2">
    <source>
        <dbReference type="PROSITE-ProRule" id="PRU00221"/>
    </source>
</evidence>
<dbReference type="PANTHER" id="PTHR15622:SF2">
    <property type="entry name" value="U4_U6 SMALL NUCLEAR RIBONUCLEOPROTEIN PRP4"/>
    <property type="match status" value="1"/>
</dbReference>
<dbReference type="RefSeq" id="WP_141641934.1">
    <property type="nucleotide sequence ID" value="NZ_VIFM01000024.1"/>
</dbReference>
<gene>
    <name evidence="3" type="ORF">FJV41_08580</name>
</gene>
<keyword evidence="1" id="KW-0833">Ubl conjugation pathway</keyword>
<dbReference type="SMART" id="SM00320">
    <property type="entry name" value="WD40"/>
    <property type="match status" value="4"/>
</dbReference>
<name>A0A540X574_9BACT</name>
<sequence>MDSRFQVITPANVSRLKQVGQLGPALPSYTSGQKLAFEPGGTALLALSNRGALLRWWDVRAPSEGPLHAHEQRLEGNAAMFLDAERVLAVAPANRSPSGLWRPRLVLLSTKDGSLMREQHLAHAVTLFAMSPGGERALLIPLDGDAPLIWDVKSWRPHCELAPLDTGVSLTACALSPDGRFAAATVTPDDKRKENLWLWDIADGARPVALSIEAPTTWSLAFHPTESLLVVGGNTEDVAVVHVGERRLVRTLHGFSGYACNLNFNPQGDLLAASRDGQGFGVHHFDTGEELFSISDQDSLQTSDALFSPDGRLVAWGWGDGTVDLWAVTD</sequence>
<reference evidence="3 4" key="1">
    <citation type="submission" date="2019-06" db="EMBL/GenBank/DDBJ databases">
        <authorList>
            <person name="Livingstone P."/>
            <person name="Whitworth D."/>
        </authorList>
    </citation>
    <scope>NUCLEOTIDE SEQUENCE [LARGE SCALE GENOMIC DNA]</scope>
    <source>
        <strain evidence="3 4">AM401</strain>
    </source>
</reference>
<dbReference type="InterPro" id="IPR015943">
    <property type="entry name" value="WD40/YVTN_repeat-like_dom_sf"/>
</dbReference>
<keyword evidence="4" id="KW-1185">Reference proteome</keyword>
<dbReference type="SUPFAM" id="SSF101908">
    <property type="entry name" value="Putative isomerase YbhE"/>
    <property type="match status" value="1"/>
</dbReference>
<evidence type="ECO:0000313" key="3">
    <source>
        <dbReference type="EMBL" id="TQF16402.1"/>
    </source>
</evidence>
<evidence type="ECO:0000256" key="1">
    <source>
        <dbReference type="ARBA" id="ARBA00022786"/>
    </source>
</evidence>
<evidence type="ECO:0000313" key="4">
    <source>
        <dbReference type="Proteomes" id="UP000315369"/>
    </source>
</evidence>
<dbReference type="OrthoDB" id="5491997at2"/>
<dbReference type="GO" id="GO:0000209">
    <property type="term" value="P:protein polyubiquitination"/>
    <property type="evidence" value="ECO:0007669"/>
    <property type="project" value="TreeGrafter"/>
</dbReference>
<comment type="caution">
    <text evidence="3">The sequence shown here is derived from an EMBL/GenBank/DDBJ whole genome shotgun (WGS) entry which is preliminary data.</text>
</comment>
<dbReference type="EMBL" id="VIFM01000024">
    <property type="protein sequence ID" value="TQF16402.1"/>
    <property type="molecule type" value="Genomic_DNA"/>
</dbReference>
<dbReference type="PROSITE" id="PS50082">
    <property type="entry name" value="WD_REPEATS_2"/>
    <property type="match status" value="1"/>
</dbReference>
<keyword evidence="2" id="KW-0853">WD repeat</keyword>